<evidence type="ECO:0000313" key="3">
    <source>
        <dbReference type="Proteomes" id="UP000266673"/>
    </source>
</evidence>
<dbReference type="EMBL" id="QKWP01003167">
    <property type="protein sequence ID" value="RIB01366.1"/>
    <property type="molecule type" value="Genomic_DNA"/>
</dbReference>
<dbReference type="SUPFAM" id="SSF56112">
    <property type="entry name" value="Protein kinase-like (PK-like)"/>
    <property type="match status" value="1"/>
</dbReference>
<protein>
    <recommendedName>
        <fullName evidence="4">Serine-threonine/tyrosine-protein kinase catalytic domain-containing protein</fullName>
    </recommendedName>
</protein>
<gene>
    <name evidence="2" type="ORF">C2G38_2127824</name>
</gene>
<keyword evidence="1" id="KW-0812">Transmembrane</keyword>
<comment type="caution">
    <text evidence="2">The sequence shown here is derived from an EMBL/GenBank/DDBJ whole genome shotgun (WGS) entry which is preliminary data.</text>
</comment>
<evidence type="ECO:0008006" key="4">
    <source>
        <dbReference type="Google" id="ProtNLM"/>
    </source>
</evidence>
<keyword evidence="1" id="KW-0472">Membrane</keyword>
<evidence type="ECO:0000313" key="2">
    <source>
        <dbReference type="EMBL" id="RIB01366.1"/>
    </source>
</evidence>
<organism evidence="2 3">
    <name type="scientific">Gigaspora rosea</name>
    <dbReference type="NCBI Taxonomy" id="44941"/>
    <lineage>
        <taxon>Eukaryota</taxon>
        <taxon>Fungi</taxon>
        <taxon>Fungi incertae sedis</taxon>
        <taxon>Mucoromycota</taxon>
        <taxon>Glomeromycotina</taxon>
        <taxon>Glomeromycetes</taxon>
        <taxon>Diversisporales</taxon>
        <taxon>Gigasporaceae</taxon>
        <taxon>Gigaspora</taxon>
    </lineage>
</organism>
<dbReference type="AlphaFoldDB" id="A0A397U2R3"/>
<keyword evidence="3" id="KW-1185">Reference proteome</keyword>
<proteinExistence type="predicted"/>
<feature type="transmembrane region" description="Helical" evidence="1">
    <location>
        <begin position="98"/>
        <end position="117"/>
    </location>
</feature>
<dbReference type="Gene3D" id="1.10.510.10">
    <property type="entry name" value="Transferase(Phosphotransferase) domain 1"/>
    <property type="match status" value="1"/>
</dbReference>
<evidence type="ECO:0000256" key="1">
    <source>
        <dbReference type="SAM" id="Phobius"/>
    </source>
</evidence>
<sequence length="122" mass="14561">METALKKLRPLIPPIPESCYICLMKRCWDNDPEKRPSALKICETFSEWQNDENILFKLTEYDKKIRQIRNAECKMSQRFYLNLLNMTKNLGKQGITKLMIIFLTKSLLTYTLITIHLNEFER</sequence>
<accession>A0A397U2R3</accession>
<dbReference type="Proteomes" id="UP000266673">
    <property type="component" value="Unassembled WGS sequence"/>
</dbReference>
<reference evidence="2 3" key="1">
    <citation type="submission" date="2018-06" db="EMBL/GenBank/DDBJ databases">
        <title>Comparative genomics reveals the genomic features of Rhizophagus irregularis, R. cerebriforme, R. diaphanum and Gigaspora rosea, and their symbiotic lifestyle signature.</title>
        <authorList>
            <person name="Morin E."/>
            <person name="San Clemente H."/>
            <person name="Chen E.C.H."/>
            <person name="De La Providencia I."/>
            <person name="Hainaut M."/>
            <person name="Kuo A."/>
            <person name="Kohler A."/>
            <person name="Murat C."/>
            <person name="Tang N."/>
            <person name="Roy S."/>
            <person name="Loubradou J."/>
            <person name="Henrissat B."/>
            <person name="Grigoriev I.V."/>
            <person name="Corradi N."/>
            <person name="Roux C."/>
            <person name="Martin F.M."/>
        </authorList>
    </citation>
    <scope>NUCLEOTIDE SEQUENCE [LARGE SCALE GENOMIC DNA]</scope>
    <source>
        <strain evidence="2 3">DAOM 194757</strain>
    </source>
</reference>
<name>A0A397U2R3_9GLOM</name>
<dbReference type="InterPro" id="IPR011009">
    <property type="entry name" value="Kinase-like_dom_sf"/>
</dbReference>
<keyword evidence="1" id="KW-1133">Transmembrane helix</keyword>